<keyword evidence="4" id="KW-1185">Reference proteome</keyword>
<dbReference type="InterPro" id="IPR013762">
    <property type="entry name" value="Integrase-like_cat_sf"/>
</dbReference>
<dbReference type="SUPFAM" id="SSF56349">
    <property type="entry name" value="DNA breaking-rejoining enzymes"/>
    <property type="match status" value="1"/>
</dbReference>
<dbReference type="Gene3D" id="1.10.443.10">
    <property type="entry name" value="Intergrase catalytic core"/>
    <property type="match status" value="1"/>
</dbReference>
<proteinExistence type="predicted"/>
<dbReference type="Pfam" id="PF00589">
    <property type="entry name" value="Phage_integrase"/>
    <property type="match status" value="1"/>
</dbReference>
<dbReference type="EMBL" id="JBHLUH010000046">
    <property type="protein sequence ID" value="MFC0530404.1"/>
    <property type="molecule type" value="Genomic_DNA"/>
</dbReference>
<reference evidence="3 4" key="1">
    <citation type="submission" date="2024-09" db="EMBL/GenBank/DDBJ databases">
        <authorList>
            <person name="Sun Q."/>
            <person name="Mori K."/>
        </authorList>
    </citation>
    <scope>NUCLEOTIDE SEQUENCE [LARGE SCALE GENOMIC DNA]</scope>
    <source>
        <strain evidence="3 4">TBRC 3947</strain>
    </source>
</reference>
<dbReference type="RefSeq" id="WP_377253563.1">
    <property type="nucleotide sequence ID" value="NZ_JBHLUH010000046.1"/>
</dbReference>
<dbReference type="PANTHER" id="PTHR30349:SF90">
    <property type="entry name" value="TYROSINE RECOMBINASE XERD"/>
    <property type="match status" value="1"/>
</dbReference>
<protein>
    <submittedName>
        <fullName evidence="3">Tyrosine-type recombinase/integrase</fullName>
    </submittedName>
</protein>
<dbReference type="Proteomes" id="UP001589867">
    <property type="component" value="Unassembled WGS sequence"/>
</dbReference>
<dbReference type="InterPro" id="IPR011010">
    <property type="entry name" value="DNA_brk_join_enz"/>
</dbReference>
<keyword evidence="1" id="KW-0233">DNA recombination</keyword>
<evidence type="ECO:0000259" key="2">
    <source>
        <dbReference type="PROSITE" id="PS51898"/>
    </source>
</evidence>
<gene>
    <name evidence="3" type="ORF">ACFFIA_22320</name>
</gene>
<dbReference type="InterPro" id="IPR002104">
    <property type="entry name" value="Integrase_catalytic"/>
</dbReference>
<feature type="domain" description="Tyr recombinase" evidence="2">
    <location>
        <begin position="219"/>
        <end position="400"/>
    </location>
</feature>
<evidence type="ECO:0000313" key="4">
    <source>
        <dbReference type="Proteomes" id="UP001589867"/>
    </source>
</evidence>
<evidence type="ECO:0000313" key="3">
    <source>
        <dbReference type="EMBL" id="MFC0530404.1"/>
    </source>
</evidence>
<sequence length="415" mass="44727">MSPHVRREIPASGPLADRIVGFAGWLADCGYASSSIRHHVYLAAELNAWLAGQDLSVKDLTESVATRFWEDLRASGSYLVKGTSPEPLLGYLRGIGVLPQQAGGPVGAAGVLLLEYDRYLRLERRAGEVTIAHYLRYANEFLGVAGGLLDGPEFDARLAALDGAQVLDVVSRQVARHRLPSLGAALTGDRAFLRFLEYAGHTAHRLAAAVPRAARQPSRLPAQVDPATAAAILASCDRGTECGCRDRAVLLLLHRYGLRPVEVTRLELPDLHWRAGEFVVHGKGGRVDVLPLLRDVGEAIVEYLQIRRPAPAGTAAVFLSARAPVQPMRKNSIGALVGRACARAGVARIGPRAFRHAVGHDMLNSGASLVEIRDVLRHRDIETTSAYTRADVSALRPLARPWPGVGRQRAAETAP</sequence>
<dbReference type="PANTHER" id="PTHR30349">
    <property type="entry name" value="PHAGE INTEGRASE-RELATED"/>
    <property type="match status" value="1"/>
</dbReference>
<name>A0ABV6M764_9ACTN</name>
<dbReference type="InterPro" id="IPR050090">
    <property type="entry name" value="Tyrosine_recombinase_XerCD"/>
</dbReference>
<dbReference type="PROSITE" id="PS51898">
    <property type="entry name" value="TYR_RECOMBINASE"/>
    <property type="match status" value="1"/>
</dbReference>
<evidence type="ECO:0000256" key="1">
    <source>
        <dbReference type="ARBA" id="ARBA00023172"/>
    </source>
</evidence>
<comment type="caution">
    <text evidence="3">The sequence shown here is derived from an EMBL/GenBank/DDBJ whole genome shotgun (WGS) entry which is preliminary data.</text>
</comment>
<accession>A0ABV6M764</accession>
<organism evidence="3 4">
    <name type="scientific">Phytohabitans kaempferiae</name>
    <dbReference type="NCBI Taxonomy" id="1620943"/>
    <lineage>
        <taxon>Bacteria</taxon>
        <taxon>Bacillati</taxon>
        <taxon>Actinomycetota</taxon>
        <taxon>Actinomycetes</taxon>
        <taxon>Micromonosporales</taxon>
        <taxon>Micromonosporaceae</taxon>
    </lineage>
</organism>